<dbReference type="STRING" id="202789.GCA_001457435_01202"/>
<dbReference type="InterPro" id="IPR011013">
    <property type="entry name" value="Gal_mutarotase_sf_dom"/>
</dbReference>
<dbReference type="RefSeq" id="WP_007001125.1">
    <property type="nucleotide sequence ID" value="NZ_JH992955.1"/>
</dbReference>
<dbReference type="InterPro" id="IPR008183">
    <property type="entry name" value="Aldose_1/G6P_1-epimerase"/>
</dbReference>
<name>K9EEP7_9ACTO</name>
<dbReference type="eggNOG" id="COG2017">
    <property type="taxonomic scope" value="Bacteria"/>
</dbReference>
<comment type="caution">
    <text evidence="1">The sequence shown here is derived from an EMBL/GenBank/DDBJ whole genome shotgun (WGS) entry which is preliminary data.</text>
</comment>
<evidence type="ECO:0000313" key="1">
    <source>
        <dbReference type="EMBL" id="EKU95158.1"/>
    </source>
</evidence>
<dbReference type="HOGENOM" id="CLU_052486_1_1_11"/>
<evidence type="ECO:0000313" key="2">
    <source>
        <dbReference type="Proteomes" id="UP000009888"/>
    </source>
</evidence>
<protein>
    <recommendedName>
        <fullName evidence="3">Aldose 1-epimerase</fullName>
    </recommendedName>
</protein>
<accession>K9EEP7</accession>
<dbReference type="CDD" id="cd09022">
    <property type="entry name" value="Aldose_epim_Ec_YihR"/>
    <property type="match status" value="1"/>
</dbReference>
<gene>
    <name evidence="1" type="ORF">HMPREF9233_00919</name>
</gene>
<dbReference type="GO" id="GO:0030246">
    <property type="term" value="F:carbohydrate binding"/>
    <property type="evidence" value="ECO:0007669"/>
    <property type="project" value="InterPro"/>
</dbReference>
<dbReference type="SUPFAM" id="SSF74650">
    <property type="entry name" value="Galactose mutarotase-like"/>
    <property type="match status" value="1"/>
</dbReference>
<evidence type="ECO:0008006" key="3">
    <source>
        <dbReference type="Google" id="ProtNLM"/>
    </source>
</evidence>
<organism evidence="1 2">
    <name type="scientific">Actinobaculum massiliense ACS-171-V-Col2</name>
    <dbReference type="NCBI Taxonomy" id="883066"/>
    <lineage>
        <taxon>Bacteria</taxon>
        <taxon>Bacillati</taxon>
        <taxon>Actinomycetota</taxon>
        <taxon>Actinomycetes</taxon>
        <taxon>Actinomycetales</taxon>
        <taxon>Actinomycetaceae</taxon>
        <taxon>Actinobaculum</taxon>
    </lineage>
</organism>
<dbReference type="PANTHER" id="PTHR10091">
    <property type="entry name" value="ALDOSE-1-EPIMERASE"/>
    <property type="match status" value="1"/>
</dbReference>
<keyword evidence="2" id="KW-1185">Reference proteome</keyword>
<reference evidence="1 2" key="1">
    <citation type="submission" date="2012-09" db="EMBL/GenBank/DDBJ databases">
        <title>The Genome Sequence of Actinobaculum massiliae ACS-171-V-COL2.</title>
        <authorList>
            <consortium name="The Broad Institute Genome Sequencing Platform"/>
            <person name="Earl A."/>
            <person name="Ward D."/>
            <person name="Feldgarden M."/>
            <person name="Gevers D."/>
            <person name="Saerens B."/>
            <person name="Vaneechoutte M."/>
            <person name="Walker B."/>
            <person name="Young S.K."/>
            <person name="Zeng Q."/>
            <person name="Gargeya S."/>
            <person name="Fitzgerald M."/>
            <person name="Haas B."/>
            <person name="Abouelleil A."/>
            <person name="Alvarado L."/>
            <person name="Arachchi H.M."/>
            <person name="Berlin A."/>
            <person name="Chapman S.B."/>
            <person name="Goldberg J."/>
            <person name="Griggs A."/>
            <person name="Gujja S."/>
            <person name="Hansen M."/>
            <person name="Howarth C."/>
            <person name="Imamovic A."/>
            <person name="Larimer J."/>
            <person name="McCowen C."/>
            <person name="Montmayeur A."/>
            <person name="Murphy C."/>
            <person name="Neiman D."/>
            <person name="Pearson M."/>
            <person name="Priest M."/>
            <person name="Roberts A."/>
            <person name="Saif S."/>
            <person name="Shea T."/>
            <person name="Sisk P."/>
            <person name="Sykes S."/>
            <person name="Wortman J."/>
            <person name="Nusbaum C."/>
            <person name="Birren B."/>
        </authorList>
    </citation>
    <scope>NUCLEOTIDE SEQUENCE [LARGE SCALE GENOMIC DNA]</scope>
    <source>
        <strain evidence="2">ACS-171-V-Col2</strain>
    </source>
</reference>
<dbReference type="PANTHER" id="PTHR10091:SF0">
    <property type="entry name" value="GALACTOSE MUTAROTASE"/>
    <property type="match status" value="1"/>
</dbReference>
<dbReference type="EMBL" id="AGWL01000005">
    <property type="protein sequence ID" value="EKU95158.1"/>
    <property type="molecule type" value="Genomic_DNA"/>
</dbReference>
<proteinExistence type="predicted"/>
<dbReference type="GO" id="GO:0033499">
    <property type="term" value="P:galactose catabolic process via UDP-galactose, Leloir pathway"/>
    <property type="evidence" value="ECO:0007669"/>
    <property type="project" value="TreeGrafter"/>
</dbReference>
<dbReference type="GO" id="GO:0004034">
    <property type="term" value="F:aldose 1-epimerase activity"/>
    <property type="evidence" value="ECO:0007669"/>
    <property type="project" value="TreeGrafter"/>
</dbReference>
<dbReference type="GO" id="GO:0006006">
    <property type="term" value="P:glucose metabolic process"/>
    <property type="evidence" value="ECO:0007669"/>
    <property type="project" value="TreeGrafter"/>
</dbReference>
<dbReference type="Proteomes" id="UP000009888">
    <property type="component" value="Unassembled WGS sequence"/>
</dbReference>
<dbReference type="InterPro" id="IPR014718">
    <property type="entry name" value="GH-type_carb-bd"/>
</dbReference>
<dbReference type="Pfam" id="PF01263">
    <property type="entry name" value="Aldose_epim"/>
    <property type="match status" value="1"/>
</dbReference>
<sequence length="326" mass="35109">MSSEHVPTAGTSATISAAGYQAKVFSVGATLHSLTFQGADLVSSWDPTSPRPAFQGAVLVPWPNRLAGGKYEFDDEVYQAAINEPELNNALHGLACWLDWELSDVAADDAPPVTESDSDGRASMVWRTRIPAQPGYPSALAVETRYELGENGLLWTVTTTNIGTRPAPYGTGIHPYLCAPEGIADDWQLELPATEVIEASTDQMLPVASHGIDSWNDGEFDYRNPRLIGSAKVDHAFTGLRAGKDGFAHARITDGSGRGAELIWDPQTLPWVQVFTADIGKPPFPDRTGIAIEPMTCPANAFNSGTGLLRLEPGESHQAWWRIAAI</sequence>
<dbReference type="AlphaFoldDB" id="K9EEP7"/>
<dbReference type="PATRIC" id="fig|883066.3.peg.957"/>
<dbReference type="Gene3D" id="2.70.98.10">
    <property type="match status" value="1"/>
</dbReference>
<dbReference type="InterPro" id="IPR037480">
    <property type="entry name" value="YihR-like"/>
</dbReference>